<proteinExistence type="predicted"/>
<keyword evidence="2" id="KW-1185">Reference proteome</keyword>
<accession>A0A151MZQ5</accession>
<organism evidence="1 2">
    <name type="scientific">Alligator mississippiensis</name>
    <name type="common">American alligator</name>
    <dbReference type="NCBI Taxonomy" id="8496"/>
    <lineage>
        <taxon>Eukaryota</taxon>
        <taxon>Metazoa</taxon>
        <taxon>Chordata</taxon>
        <taxon>Craniata</taxon>
        <taxon>Vertebrata</taxon>
        <taxon>Euteleostomi</taxon>
        <taxon>Archelosauria</taxon>
        <taxon>Archosauria</taxon>
        <taxon>Crocodylia</taxon>
        <taxon>Alligatoridae</taxon>
        <taxon>Alligatorinae</taxon>
        <taxon>Alligator</taxon>
    </lineage>
</organism>
<evidence type="ECO:0000313" key="1">
    <source>
        <dbReference type="EMBL" id="KYO29990.1"/>
    </source>
</evidence>
<dbReference type="EMBL" id="AKHW03004379">
    <property type="protein sequence ID" value="KYO29990.1"/>
    <property type="molecule type" value="Genomic_DNA"/>
</dbReference>
<protein>
    <submittedName>
        <fullName evidence="1">Uncharacterized protein</fullName>
    </submittedName>
</protein>
<dbReference type="AlphaFoldDB" id="A0A151MZQ5"/>
<evidence type="ECO:0000313" key="2">
    <source>
        <dbReference type="Proteomes" id="UP000050525"/>
    </source>
</evidence>
<name>A0A151MZQ5_ALLMI</name>
<gene>
    <name evidence="1" type="ORF">Y1Q_0005419</name>
</gene>
<sequence>MKSHAKQRPWQGRWRLSSEAIPPSVHHGDQLDITNKKSLGLSCVVRDLSKDEGATLLSEVGEKLFSGVFLS</sequence>
<comment type="caution">
    <text evidence="1">The sequence shown here is derived from an EMBL/GenBank/DDBJ whole genome shotgun (WGS) entry which is preliminary data.</text>
</comment>
<dbReference type="Proteomes" id="UP000050525">
    <property type="component" value="Unassembled WGS sequence"/>
</dbReference>
<reference evidence="1 2" key="1">
    <citation type="journal article" date="2012" name="Genome Biol.">
        <title>Sequencing three crocodilian genomes to illuminate the evolution of archosaurs and amniotes.</title>
        <authorList>
            <person name="St John J.A."/>
            <person name="Braun E.L."/>
            <person name="Isberg S.R."/>
            <person name="Miles L.G."/>
            <person name="Chong A.Y."/>
            <person name="Gongora J."/>
            <person name="Dalzell P."/>
            <person name="Moran C."/>
            <person name="Bed'hom B."/>
            <person name="Abzhanov A."/>
            <person name="Burgess S.C."/>
            <person name="Cooksey A.M."/>
            <person name="Castoe T.A."/>
            <person name="Crawford N.G."/>
            <person name="Densmore L.D."/>
            <person name="Drew J.C."/>
            <person name="Edwards S.V."/>
            <person name="Faircloth B.C."/>
            <person name="Fujita M.K."/>
            <person name="Greenwold M.J."/>
            <person name="Hoffmann F.G."/>
            <person name="Howard J.M."/>
            <person name="Iguchi T."/>
            <person name="Janes D.E."/>
            <person name="Khan S.Y."/>
            <person name="Kohno S."/>
            <person name="de Koning A.J."/>
            <person name="Lance S.L."/>
            <person name="McCarthy F.M."/>
            <person name="McCormack J.E."/>
            <person name="Merchant M.E."/>
            <person name="Peterson D.G."/>
            <person name="Pollock D.D."/>
            <person name="Pourmand N."/>
            <person name="Raney B.J."/>
            <person name="Roessler K.A."/>
            <person name="Sanford J.R."/>
            <person name="Sawyer R.H."/>
            <person name="Schmidt C.J."/>
            <person name="Triplett E.W."/>
            <person name="Tuberville T.D."/>
            <person name="Venegas-Anaya M."/>
            <person name="Howard J.T."/>
            <person name="Jarvis E.D."/>
            <person name="Guillette L.J.Jr."/>
            <person name="Glenn T.C."/>
            <person name="Green R.E."/>
            <person name="Ray D.A."/>
        </authorList>
    </citation>
    <scope>NUCLEOTIDE SEQUENCE [LARGE SCALE GENOMIC DNA]</scope>
    <source>
        <strain evidence="1">KSC_2009_1</strain>
    </source>
</reference>